<proteinExistence type="predicted"/>
<reference evidence="3 4" key="1">
    <citation type="journal article" date="2015" name="Antonie Van Leeuwenhoek">
        <title>Prauserella endophytica sp. nov., an endophytic actinobacterium isolated from Tamarix taklamakanensis.</title>
        <authorList>
            <person name="Liu J.M."/>
            <person name="Habden X."/>
            <person name="Guo L."/>
            <person name="Tuo L."/>
            <person name="Jiang Z.K."/>
            <person name="Liu S.W."/>
            <person name="Liu X.F."/>
            <person name="Chen L."/>
            <person name="Li R.F."/>
            <person name="Zhang Y.Q."/>
            <person name="Sun C.H."/>
        </authorList>
    </citation>
    <scope>NUCLEOTIDE SEQUENCE [LARGE SCALE GENOMIC DNA]</scope>
    <source>
        <strain evidence="3 4">CGMCC 4.7182</strain>
    </source>
</reference>
<organism evidence="3 4">
    <name type="scientific">Prauserella endophytica</name>
    <dbReference type="NCBI Taxonomy" id="1592324"/>
    <lineage>
        <taxon>Bacteria</taxon>
        <taxon>Bacillati</taxon>
        <taxon>Actinomycetota</taxon>
        <taxon>Actinomycetes</taxon>
        <taxon>Pseudonocardiales</taxon>
        <taxon>Pseudonocardiaceae</taxon>
        <taxon>Prauserella</taxon>
        <taxon>Prauserella coralliicola group</taxon>
    </lineage>
</organism>
<dbReference type="RefSeq" id="WP_137095094.1">
    <property type="nucleotide sequence ID" value="NZ_SWMS01000005.1"/>
</dbReference>
<feature type="transmembrane region" description="Helical" evidence="2">
    <location>
        <begin position="228"/>
        <end position="247"/>
    </location>
</feature>
<keyword evidence="2" id="KW-0812">Transmembrane</keyword>
<keyword evidence="4" id="KW-1185">Reference proteome</keyword>
<accession>A0ABY2S715</accession>
<name>A0ABY2S715_9PSEU</name>
<feature type="compositionally biased region" description="Polar residues" evidence="1">
    <location>
        <begin position="186"/>
        <end position="205"/>
    </location>
</feature>
<dbReference type="Proteomes" id="UP000309992">
    <property type="component" value="Unassembled WGS sequence"/>
</dbReference>
<feature type="compositionally biased region" description="Basic and acidic residues" evidence="1">
    <location>
        <begin position="426"/>
        <end position="442"/>
    </location>
</feature>
<feature type="region of interest" description="Disordered" evidence="1">
    <location>
        <begin position="414"/>
        <end position="450"/>
    </location>
</feature>
<evidence type="ECO:0000256" key="1">
    <source>
        <dbReference type="SAM" id="MobiDB-lite"/>
    </source>
</evidence>
<comment type="caution">
    <text evidence="3">The sequence shown here is derived from an EMBL/GenBank/DDBJ whole genome shotgun (WGS) entry which is preliminary data.</text>
</comment>
<evidence type="ECO:0000256" key="2">
    <source>
        <dbReference type="SAM" id="Phobius"/>
    </source>
</evidence>
<sequence>MEIAAATDTSTVSAWAAWAPKWCRASVLPTVDLSRNPGQSWIIVRTKGEEAGVTPGRPLKPLDPDAGPVARFASKLRAVREAMPKPPPSYRELGDRVHRSKSSFSVACSGTELPTWDVTADFLTACGREVDTEWWTDWTSARAEAESLGLKVPALPVQPPFPDAETDDIEKSTTHEGASVLEPQVNGGSSSTSDEAATPHAASSDQGEKATAPPGAAKSLRRWMTTTPGVVVTLVTVGMLVVGIVLWSRADSTPGGPSPTCDDIGAAYDNVDAYRVNRQAWLNAYNAAGGRDKLGCPVSVREQGLVHEWGRGLSQDLADEQNRQTRLMALDSDKVIVMTGTYWTDYTKPHNQFAAGLQGYPTSDPITCGNARVVPLEGGEFTPGAMVSSTPAERFVWLPRPVWLRYLELGGPQGTLGRPLNPLDENVERRDPVRERHDDRDAGPSGDRQQ</sequence>
<evidence type="ECO:0000313" key="4">
    <source>
        <dbReference type="Proteomes" id="UP000309992"/>
    </source>
</evidence>
<gene>
    <name evidence="3" type="ORF">FCN18_12800</name>
</gene>
<keyword evidence="2" id="KW-0472">Membrane</keyword>
<feature type="region of interest" description="Disordered" evidence="1">
    <location>
        <begin position="151"/>
        <end position="221"/>
    </location>
</feature>
<dbReference type="EMBL" id="SWMS01000005">
    <property type="protein sequence ID" value="TKG71637.1"/>
    <property type="molecule type" value="Genomic_DNA"/>
</dbReference>
<protein>
    <submittedName>
        <fullName evidence="3">Helix-turn-helix domain-containing protein</fullName>
    </submittedName>
</protein>
<evidence type="ECO:0000313" key="3">
    <source>
        <dbReference type="EMBL" id="TKG71637.1"/>
    </source>
</evidence>
<keyword evidence="2" id="KW-1133">Transmembrane helix</keyword>